<reference evidence="12 13" key="1">
    <citation type="submission" date="2021-11" db="EMBL/GenBank/DDBJ databases">
        <title>Aliifidinibius sp. nov., a new bacterium isolated from saline soil.</title>
        <authorList>
            <person name="Galisteo C."/>
            <person name="De La Haba R."/>
            <person name="Sanchez-Porro C."/>
            <person name="Ventosa A."/>
        </authorList>
    </citation>
    <scope>NUCLEOTIDE SEQUENCE [LARGE SCALE GENOMIC DNA]</scope>
    <source>
        <strain evidence="12 13">KACC 190600</strain>
    </source>
</reference>
<organism evidence="12 13">
    <name type="scientific">Fodinibius salicampi</name>
    <dbReference type="NCBI Taxonomy" id="1920655"/>
    <lineage>
        <taxon>Bacteria</taxon>
        <taxon>Pseudomonadati</taxon>
        <taxon>Balneolota</taxon>
        <taxon>Balneolia</taxon>
        <taxon>Balneolales</taxon>
        <taxon>Balneolaceae</taxon>
        <taxon>Fodinibius</taxon>
    </lineage>
</organism>
<dbReference type="InterPro" id="IPR006204">
    <property type="entry name" value="GHMP_kinase_N_dom"/>
</dbReference>
<dbReference type="InterPro" id="IPR013750">
    <property type="entry name" value="GHMP_kinase_C_dom"/>
</dbReference>
<keyword evidence="4 9" id="KW-0808">Transferase</keyword>
<dbReference type="GO" id="GO:0050515">
    <property type="term" value="F:4-(cytidine 5'-diphospho)-2-C-methyl-D-erythritol kinase activity"/>
    <property type="evidence" value="ECO:0007669"/>
    <property type="project" value="UniProtKB-EC"/>
</dbReference>
<dbReference type="PANTHER" id="PTHR43527:SF2">
    <property type="entry name" value="4-DIPHOSPHOCYTIDYL-2-C-METHYL-D-ERYTHRITOL KINASE, CHLOROPLASTIC"/>
    <property type="match status" value="1"/>
</dbReference>
<evidence type="ECO:0000256" key="5">
    <source>
        <dbReference type="ARBA" id="ARBA00022741"/>
    </source>
</evidence>
<keyword evidence="9" id="KW-0414">Isoprene biosynthesis</keyword>
<evidence type="ECO:0000313" key="12">
    <source>
        <dbReference type="EMBL" id="MCW9713690.1"/>
    </source>
</evidence>
<protein>
    <recommendedName>
        <fullName evidence="3 9">4-diphosphocytidyl-2-C-methyl-D-erythritol kinase</fullName>
        <shortName evidence="9">CMK</shortName>
        <ecNumber evidence="2 9">2.7.1.148</ecNumber>
    </recommendedName>
    <alternativeName>
        <fullName evidence="8 9">4-(cytidine-5'-diphospho)-2-C-methyl-D-erythritol kinase</fullName>
    </alternativeName>
</protein>
<dbReference type="InterPro" id="IPR014721">
    <property type="entry name" value="Ribsml_uS5_D2-typ_fold_subgr"/>
</dbReference>
<proteinExistence type="inferred from homology"/>
<keyword evidence="6 9" id="KW-0418">Kinase</keyword>
<dbReference type="InterPro" id="IPR036554">
    <property type="entry name" value="GHMP_kinase_C_sf"/>
</dbReference>
<dbReference type="Pfam" id="PF08544">
    <property type="entry name" value="GHMP_kinases_C"/>
    <property type="match status" value="1"/>
</dbReference>
<dbReference type="EMBL" id="JAJNDC010000003">
    <property type="protein sequence ID" value="MCW9713690.1"/>
    <property type="molecule type" value="Genomic_DNA"/>
</dbReference>
<name>A0ABT3Q0T4_9BACT</name>
<feature type="active site" evidence="9">
    <location>
        <position position="9"/>
    </location>
</feature>
<evidence type="ECO:0000256" key="6">
    <source>
        <dbReference type="ARBA" id="ARBA00022777"/>
    </source>
</evidence>
<evidence type="ECO:0000259" key="10">
    <source>
        <dbReference type="Pfam" id="PF00288"/>
    </source>
</evidence>
<evidence type="ECO:0000256" key="2">
    <source>
        <dbReference type="ARBA" id="ARBA00012052"/>
    </source>
</evidence>
<feature type="domain" description="GHMP kinase C-terminal" evidence="11">
    <location>
        <begin position="211"/>
        <end position="258"/>
    </location>
</feature>
<keyword evidence="7 9" id="KW-0067">ATP-binding</keyword>
<dbReference type="InterPro" id="IPR020568">
    <property type="entry name" value="Ribosomal_Su5_D2-typ_SF"/>
</dbReference>
<dbReference type="SUPFAM" id="SSF54211">
    <property type="entry name" value="Ribosomal protein S5 domain 2-like"/>
    <property type="match status" value="1"/>
</dbReference>
<evidence type="ECO:0000256" key="3">
    <source>
        <dbReference type="ARBA" id="ARBA00017473"/>
    </source>
</evidence>
<dbReference type="Gene3D" id="3.30.230.10">
    <property type="match status" value="1"/>
</dbReference>
<dbReference type="Pfam" id="PF00288">
    <property type="entry name" value="GHMP_kinases_N"/>
    <property type="match status" value="1"/>
</dbReference>
<dbReference type="EC" id="2.7.1.148" evidence="2 9"/>
<comment type="similarity">
    <text evidence="1 9">Belongs to the GHMP kinase family. IspE subfamily.</text>
</comment>
<dbReference type="PIRSF" id="PIRSF010376">
    <property type="entry name" value="IspE"/>
    <property type="match status" value="1"/>
</dbReference>
<accession>A0ABT3Q0T4</accession>
<dbReference type="InterPro" id="IPR004424">
    <property type="entry name" value="IspE"/>
</dbReference>
<comment type="catalytic activity">
    <reaction evidence="9">
        <text>4-CDP-2-C-methyl-D-erythritol + ATP = 4-CDP-2-C-methyl-D-erythritol 2-phosphate + ADP + H(+)</text>
        <dbReference type="Rhea" id="RHEA:18437"/>
        <dbReference type="ChEBI" id="CHEBI:15378"/>
        <dbReference type="ChEBI" id="CHEBI:30616"/>
        <dbReference type="ChEBI" id="CHEBI:57823"/>
        <dbReference type="ChEBI" id="CHEBI:57919"/>
        <dbReference type="ChEBI" id="CHEBI:456216"/>
        <dbReference type="EC" id="2.7.1.148"/>
    </reaction>
</comment>
<dbReference type="RefSeq" id="WP_265790544.1">
    <property type="nucleotide sequence ID" value="NZ_BAABRS010000003.1"/>
</dbReference>
<dbReference type="HAMAP" id="MF_00061">
    <property type="entry name" value="IspE"/>
    <property type="match status" value="1"/>
</dbReference>
<evidence type="ECO:0000256" key="9">
    <source>
        <dbReference type="HAMAP-Rule" id="MF_00061"/>
    </source>
</evidence>
<evidence type="ECO:0000256" key="7">
    <source>
        <dbReference type="ARBA" id="ARBA00022840"/>
    </source>
</evidence>
<gene>
    <name evidence="9 12" type="primary">ispE</name>
    <name evidence="12" type="ORF">LQ318_12330</name>
</gene>
<evidence type="ECO:0000256" key="1">
    <source>
        <dbReference type="ARBA" id="ARBA00009684"/>
    </source>
</evidence>
<feature type="active site" evidence="9">
    <location>
        <position position="133"/>
    </location>
</feature>
<keyword evidence="5 9" id="KW-0547">Nucleotide-binding</keyword>
<dbReference type="SUPFAM" id="SSF55060">
    <property type="entry name" value="GHMP Kinase, C-terminal domain"/>
    <property type="match status" value="1"/>
</dbReference>
<dbReference type="PANTHER" id="PTHR43527">
    <property type="entry name" value="4-DIPHOSPHOCYTIDYL-2-C-METHYL-D-ERYTHRITOL KINASE, CHLOROPLASTIC"/>
    <property type="match status" value="1"/>
</dbReference>
<dbReference type="Proteomes" id="UP001207337">
    <property type="component" value="Unassembled WGS sequence"/>
</dbReference>
<evidence type="ECO:0000259" key="11">
    <source>
        <dbReference type="Pfam" id="PF08544"/>
    </source>
</evidence>
<comment type="function">
    <text evidence="9">Catalyzes the phosphorylation of the position 2 hydroxy group of 4-diphosphocytidyl-2C-methyl-D-erythritol.</text>
</comment>
<feature type="binding site" evidence="9">
    <location>
        <begin position="91"/>
        <end position="101"/>
    </location>
    <ligand>
        <name>ATP</name>
        <dbReference type="ChEBI" id="CHEBI:30616"/>
    </ligand>
</feature>
<evidence type="ECO:0000256" key="4">
    <source>
        <dbReference type="ARBA" id="ARBA00022679"/>
    </source>
</evidence>
<comment type="caution">
    <text evidence="12">The sequence shown here is derived from an EMBL/GenBank/DDBJ whole genome shotgun (WGS) entry which is preliminary data.</text>
</comment>
<sequence length="287" mass="32207">MWIAESYAKINLGLHVLERLPTGYHEIETGFCFIEWSDRFEVKQAPEMKLEISDEDIPTDDRNLITKAVGVLDRYVGLEHNYLIRVDKKIPVGAGLGGGSSNAALTLRMLNKIEDLGLSEDEMIDLSRDLGADIPFFIKGKTGLGRGIGHDIKPLDIQPNYWIVTCFPNEQSSTAEAYQNCMSNSDPEFDLEKILTEIHIDEWQYMLSNDLEQAVFPRIHVAGNLKDQMYEFGALYASMTGSGSAVYGIFEQDFVATNAYKGFLELDLPANITRPGFSPDYGIYRKG</sequence>
<comment type="pathway">
    <text evidence="9">Isoprenoid biosynthesis; isopentenyl diphosphate biosynthesis via DXP pathway; isopentenyl diphosphate from 1-deoxy-D-xylulose 5-phosphate: step 3/6.</text>
</comment>
<dbReference type="Gene3D" id="3.30.70.890">
    <property type="entry name" value="GHMP kinase, C-terminal domain"/>
    <property type="match status" value="1"/>
</dbReference>
<feature type="domain" description="GHMP kinase N-terminal" evidence="10">
    <location>
        <begin position="63"/>
        <end position="140"/>
    </location>
</feature>
<dbReference type="NCBIfam" id="TIGR00154">
    <property type="entry name" value="ispE"/>
    <property type="match status" value="1"/>
</dbReference>
<evidence type="ECO:0000256" key="8">
    <source>
        <dbReference type="ARBA" id="ARBA00032554"/>
    </source>
</evidence>
<evidence type="ECO:0000313" key="13">
    <source>
        <dbReference type="Proteomes" id="UP001207337"/>
    </source>
</evidence>
<keyword evidence="13" id="KW-1185">Reference proteome</keyword>